<sequence length="565" mass="64677">MGTTYDTSDLTCKTRLILSNLETLRHDHHLLLSSTIDDDKRQCLQQSLESVDLGIDEGLVMLQLGHHFDDLDSETHKLMLQVQRLTQENNWLRDELSVTEKHLQTSTQLRLDYERDIRLLNESLASSPSISNEFNLSSSIDIDKEMPIEPREQMQITSNSNLETKNQFDIPPRFRTLHNLVIQYAQAGRYEVAVPLCRQALEDLEKTHGHIHPDVATMLNILALVYRDQNKFKEALQLLTEALSIREQTLGLEHPAVAATLNNLAVLYGKKNRYKEAEPLCKRALEIREKIFGANHPDVGKQLNNLALLCLNQNKYDKVEEYYRRSINIYVKAYGKNDPNVLKTKNNLASVYLREGKYKQAVQLYQDVLSGLNEQCQTLSTNRDMTSIISTLKNLGALCRRQGLHEQADSLDSCSARYSQNASEAINGALNILRQIRFNDETTSDTMRRSQPSGPQEYGKLRRSGSFQKLRQSIRRGSEKLVQKLRGTPTNLPSLNSMQFQEQNQLMKRASSMSVLNHVSPSYPLQQQQPNRTLNNRCSIDQQQQHKQQFIPPSRGRLTSAENLH</sequence>
<dbReference type="SMART" id="SM00028">
    <property type="entry name" value="TPR"/>
    <property type="match status" value="5"/>
</dbReference>
<keyword evidence="6 10" id="KW-0802">TPR repeat</keyword>
<evidence type="ECO:0000313" key="14">
    <source>
        <dbReference type="Proteomes" id="UP000663852"/>
    </source>
</evidence>
<keyword evidence="8 11" id="KW-0505">Motor protein</keyword>
<accession>A0A813UTQ9</accession>
<evidence type="ECO:0000313" key="13">
    <source>
        <dbReference type="EMBL" id="CAF0830624.1"/>
    </source>
</evidence>
<dbReference type="Gene3D" id="1.25.40.10">
    <property type="entry name" value="Tetratricopeptide repeat domain"/>
    <property type="match status" value="1"/>
</dbReference>
<dbReference type="OrthoDB" id="10260758at2759"/>
<comment type="subcellular location">
    <subcellularLocation>
        <location evidence="1 11">Cytoplasm</location>
        <location evidence="1 11">Cytoskeleton</location>
    </subcellularLocation>
</comment>
<dbReference type="GO" id="GO:0019894">
    <property type="term" value="F:kinesin binding"/>
    <property type="evidence" value="ECO:0007669"/>
    <property type="project" value="TreeGrafter"/>
</dbReference>
<dbReference type="PANTHER" id="PTHR45783">
    <property type="entry name" value="KINESIN LIGHT CHAIN"/>
    <property type="match status" value="1"/>
</dbReference>
<feature type="repeat" description="TPR" evidence="10">
    <location>
        <begin position="216"/>
        <end position="249"/>
    </location>
</feature>
<keyword evidence="3 11" id="KW-0963">Cytoplasm</keyword>
<dbReference type="GO" id="GO:0007018">
    <property type="term" value="P:microtubule-based movement"/>
    <property type="evidence" value="ECO:0007669"/>
    <property type="project" value="TreeGrafter"/>
</dbReference>
<evidence type="ECO:0000256" key="7">
    <source>
        <dbReference type="ARBA" id="ARBA00023054"/>
    </source>
</evidence>
<evidence type="ECO:0000256" key="4">
    <source>
        <dbReference type="ARBA" id="ARBA00022701"/>
    </source>
</evidence>
<evidence type="ECO:0000256" key="12">
    <source>
        <dbReference type="SAM" id="MobiDB-lite"/>
    </source>
</evidence>
<proteinExistence type="inferred from homology"/>
<dbReference type="GO" id="GO:0030154">
    <property type="term" value="P:cell differentiation"/>
    <property type="evidence" value="ECO:0007669"/>
    <property type="project" value="UniProtKB-KW"/>
</dbReference>
<dbReference type="Proteomes" id="UP000663852">
    <property type="component" value="Unassembled WGS sequence"/>
</dbReference>
<name>A0A813UTQ9_ADIRI</name>
<dbReference type="GO" id="GO:0005874">
    <property type="term" value="C:microtubule"/>
    <property type="evidence" value="ECO:0007669"/>
    <property type="project" value="UniProtKB-UniRule"/>
</dbReference>
<dbReference type="PROSITE" id="PS50005">
    <property type="entry name" value="TPR"/>
    <property type="match status" value="1"/>
</dbReference>
<evidence type="ECO:0000256" key="11">
    <source>
        <dbReference type="RuleBase" id="RU367020"/>
    </source>
</evidence>
<dbReference type="InterPro" id="IPR011990">
    <property type="entry name" value="TPR-like_helical_dom_sf"/>
</dbReference>
<protein>
    <recommendedName>
        <fullName evidence="11">Kinesin light chain</fullName>
    </recommendedName>
</protein>
<dbReference type="SUPFAM" id="SSF48452">
    <property type="entry name" value="TPR-like"/>
    <property type="match status" value="2"/>
</dbReference>
<comment type="subunit">
    <text evidence="11">Oligomeric complex composed of two heavy chains and two light chains.</text>
</comment>
<evidence type="ECO:0000256" key="2">
    <source>
        <dbReference type="ARBA" id="ARBA00009622"/>
    </source>
</evidence>
<reference evidence="13" key="1">
    <citation type="submission" date="2021-02" db="EMBL/GenBank/DDBJ databases">
        <authorList>
            <person name="Nowell W R."/>
        </authorList>
    </citation>
    <scope>NUCLEOTIDE SEQUENCE</scope>
</reference>
<dbReference type="PANTHER" id="PTHR45783:SF3">
    <property type="entry name" value="KINESIN LIGHT CHAIN"/>
    <property type="match status" value="1"/>
</dbReference>
<evidence type="ECO:0000256" key="6">
    <source>
        <dbReference type="ARBA" id="ARBA00022803"/>
    </source>
</evidence>
<dbReference type="InterPro" id="IPR019734">
    <property type="entry name" value="TPR_rpt"/>
</dbReference>
<comment type="function">
    <text evidence="11">Kinesin is a microtubule-associated force-producing protein that play a role in organelle transport.</text>
</comment>
<evidence type="ECO:0000256" key="3">
    <source>
        <dbReference type="ARBA" id="ARBA00022490"/>
    </source>
</evidence>
<dbReference type="EMBL" id="CAJNOJ010000018">
    <property type="protein sequence ID" value="CAF0830624.1"/>
    <property type="molecule type" value="Genomic_DNA"/>
</dbReference>
<keyword evidence="4 11" id="KW-0493">Microtubule</keyword>
<dbReference type="PRINTS" id="PR00381">
    <property type="entry name" value="KINESINLIGHT"/>
</dbReference>
<feature type="region of interest" description="Disordered" evidence="12">
    <location>
        <begin position="541"/>
        <end position="565"/>
    </location>
</feature>
<evidence type="ECO:0000256" key="8">
    <source>
        <dbReference type="ARBA" id="ARBA00023175"/>
    </source>
</evidence>
<comment type="similarity">
    <text evidence="2 11">Belongs to the kinesin light chain family.</text>
</comment>
<dbReference type="GO" id="GO:0005871">
    <property type="term" value="C:kinesin complex"/>
    <property type="evidence" value="ECO:0007669"/>
    <property type="project" value="UniProtKB-UniRule"/>
</dbReference>
<evidence type="ECO:0000256" key="9">
    <source>
        <dbReference type="ARBA" id="ARBA00023212"/>
    </source>
</evidence>
<evidence type="ECO:0000256" key="5">
    <source>
        <dbReference type="ARBA" id="ARBA00022737"/>
    </source>
</evidence>
<dbReference type="GO" id="GO:0005739">
    <property type="term" value="C:mitochondrion"/>
    <property type="evidence" value="ECO:0007669"/>
    <property type="project" value="UniProtKB-SubCell"/>
</dbReference>
<keyword evidence="7" id="KW-0175">Coiled coil</keyword>
<organism evidence="13 14">
    <name type="scientific">Adineta ricciae</name>
    <name type="common">Rotifer</name>
    <dbReference type="NCBI Taxonomy" id="249248"/>
    <lineage>
        <taxon>Eukaryota</taxon>
        <taxon>Metazoa</taxon>
        <taxon>Spiralia</taxon>
        <taxon>Gnathifera</taxon>
        <taxon>Rotifera</taxon>
        <taxon>Eurotatoria</taxon>
        <taxon>Bdelloidea</taxon>
        <taxon>Adinetida</taxon>
        <taxon>Adinetidae</taxon>
        <taxon>Adineta</taxon>
    </lineage>
</organism>
<dbReference type="AlphaFoldDB" id="A0A813UTQ9"/>
<dbReference type="Pfam" id="PF13424">
    <property type="entry name" value="TPR_12"/>
    <property type="match status" value="2"/>
</dbReference>
<dbReference type="InterPro" id="IPR002151">
    <property type="entry name" value="Kinesin_light"/>
</dbReference>
<dbReference type="GO" id="GO:0007283">
    <property type="term" value="P:spermatogenesis"/>
    <property type="evidence" value="ECO:0007669"/>
    <property type="project" value="UniProtKB-KW"/>
</dbReference>
<keyword evidence="5" id="KW-0677">Repeat</keyword>
<gene>
    <name evidence="13" type="ORF">EDS130_LOCUS6320</name>
</gene>
<comment type="caution">
    <text evidence="13">The sequence shown here is derived from an EMBL/GenBank/DDBJ whole genome shotgun (WGS) entry which is preliminary data.</text>
</comment>
<evidence type="ECO:0000256" key="10">
    <source>
        <dbReference type="PROSITE-ProRule" id="PRU00339"/>
    </source>
</evidence>
<dbReference type="Pfam" id="PF13176">
    <property type="entry name" value="TPR_7"/>
    <property type="match status" value="1"/>
</dbReference>
<keyword evidence="9 11" id="KW-0206">Cytoskeleton</keyword>
<feature type="region of interest" description="Disordered" evidence="12">
    <location>
        <begin position="441"/>
        <end position="478"/>
    </location>
</feature>
<evidence type="ECO:0000256" key="1">
    <source>
        <dbReference type="ARBA" id="ARBA00004245"/>
    </source>
</evidence>